<dbReference type="AlphaFoldDB" id="A0A918UDM0"/>
<keyword evidence="3" id="KW-1185">Reference proteome</keyword>
<protein>
    <submittedName>
        <fullName evidence="2">Uncharacterized protein</fullName>
    </submittedName>
</protein>
<sequence length="45" mass="4891">MDAPDSAPDSARACARADTPVRTRAHSAHSIRFTHFAPLAHFALF</sequence>
<feature type="compositionally biased region" description="Low complexity" evidence="1">
    <location>
        <begin position="1"/>
        <end position="18"/>
    </location>
</feature>
<name>A0A918UDM0_9ACTN</name>
<comment type="caution">
    <text evidence="2">The sequence shown here is derived from an EMBL/GenBank/DDBJ whole genome shotgun (WGS) entry which is preliminary data.</text>
</comment>
<reference evidence="2" key="1">
    <citation type="journal article" date="2014" name="Int. J. Syst. Evol. Microbiol.">
        <title>Complete genome sequence of Corynebacterium casei LMG S-19264T (=DSM 44701T), isolated from a smear-ripened cheese.</title>
        <authorList>
            <consortium name="US DOE Joint Genome Institute (JGI-PGF)"/>
            <person name="Walter F."/>
            <person name="Albersmeier A."/>
            <person name="Kalinowski J."/>
            <person name="Ruckert C."/>
        </authorList>
    </citation>
    <scope>NUCLEOTIDE SEQUENCE</scope>
    <source>
        <strain evidence="2">JCM 4815</strain>
    </source>
</reference>
<evidence type="ECO:0000256" key="1">
    <source>
        <dbReference type="SAM" id="MobiDB-lite"/>
    </source>
</evidence>
<reference evidence="2" key="2">
    <citation type="submission" date="2020-09" db="EMBL/GenBank/DDBJ databases">
        <authorList>
            <person name="Sun Q."/>
            <person name="Ohkuma M."/>
        </authorList>
    </citation>
    <scope>NUCLEOTIDE SEQUENCE</scope>
    <source>
        <strain evidence="2">JCM 4815</strain>
    </source>
</reference>
<evidence type="ECO:0000313" key="2">
    <source>
        <dbReference type="EMBL" id="GGY92776.1"/>
    </source>
</evidence>
<proteinExistence type="predicted"/>
<evidence type="ECO:0000313" key="3">
    <source>
        <dbReference type="Proteomes" id="UP000622166"/>
    </source>
</evidence>
<accession>A0A918UDM0</accession>
<dbReference type="EMBL" id="BMVW01000001">
    <property type="protein sequence ID" value="GGY92776.1"/>
    <property type="molecule type" value="Genomic_DNA"/>
</dbReference>
<feature type="region of interest" description="Disordered" evidence="1">
    <location>
        <begin position="1"/>
        <end position="21"/>
    </location>
</feature>
<gene>
    <name evidence="2" type="ORF">GCM10010365_09160</name>
</gene>
<organism evidence="2 3">
    <name type="scientific">Streptomyces poonensis</name>
    <dbReference type="NCBI Taxonomy" id="68255"/>
    <lineage>
        <taxon>Bacteria</taxon>
        <taxon>Bacillati</taxon>
        <taxon>Actinomycetota</taxon>
        <taxon>Actinomycetes</taxon>
        <taxon>Kitasatosporales</taxon>
        <taxon>Streptomycetaceae</taxon>
        <taxon>Streptomyces</taxon>
    </lineage>
</organism>
<dbReference type="Proteomes" id="UP000622166">
    <property type="component" value="Unassembled WGS sequence"/>
</dbReference>